<feature type="domain" description="Fibronectin type-III" evidence="4">
    <location>
        <begin position="1722"/>
        <end position="1816"/>
    </location>
</feature>
<keyword evidence="3" id="KW-0812">Transmembrane</keyword>
<keyword evidence="3" id="KW-1133">Transmembrane helix</keyword>
<feature type="domain" description="Fibronectin type-III" evidence="4">
    <location>
        <begin position="2016"/>
        <end position="2120"/>
    </location>
</feature>
<feature type="compositionally biased region" description="Basic and acidic residues" evidence="2">
    <location>
        <begin position="2514"/>
        <end position="2524"/>
    </location>
</feature>
<feature type="compositionally biased region" description="Polar residues" evidence="2">
    <location>
        <begin position="4345"/>
        <end position="4354"/>
    </location>
</feature>
<feature type="region of interest" description="Disordered" evidence="2">
    <location>
        <begin position="564"/>
        <end position="589"/>
    </location>
</feature>
<feature type="domain" description="Fibronectin type-III" evidence="4">
    <location>
        <begin position="2122"/>
        <end position="2217"/>
    </location>
</feature>
<dbReference type="InterPro" id="IPR050991">
    <property type="entry name" value="ECM_Regulatory_Proteins"/>
</dbReference>
<feature type="region of interest" description="Disordered" evidence="2">
    <location>
        <begin position="1898"/>
        <end position="1930"/>
    </location>
</feature>
<feature type="transmembrane region" description="Helical" evidence="3">
    <location>
        <begin position="4007"/>
        <end position="4027"/>
    </location>
</feature>
<feature type="domain" description="Fibronectin type-III" evidence="4">
    <location>
        <begin position="1485"/>
        <end position="1581"/>
    </location>
</feature>
<feature type="region of interest" description="Disordered" evidence="2">
    <location>
        <begin position="306"/>
        <end position="325"/>
    </location>
</feature>
<dbReference type="InterPro" id="IPR013783">
    <property type="entry name" value="Ig-like_fold"/>
</dbReference>
<reference evidence="6" key="1">
    <citation type="submission" date="2016-11" db="UniProtKB">
        <authorList>
            <consortium name="WormBaseParasite"/>
        </authorList>
    </citation>
    <scope>IDENTIFICATION</scope>
</reference>
<keyword evidence="3" id="KW-0472">Membrane</keyword>
<feature type="compositionally biased region" description="Pro residues" evidence="2">
    <location>
        <begin position="1693"/>
        <end position="1713"/>
    </location>
</feature>
<feature type="region of interest" description="Disordered" evidence="2">
    <location>
        <begin position="1682"/>
        <end position="1713"/>
    </location>
</feature>
<feature type="domain" description="Fibronectin type-III" evidence="4">
    <location>
        <begin position="2332"/>
        <end position="2430"/>
    </location>
</feature>
<dbReference type="InterPro" id="IPR036116">
    <property type="entry name" value="FN3_sf"/>
</dbReference>
<feature type="domain" description="Fibronectin type-III" evidence="4">
    <location>
        <begin position="1920"/>
        <end position="2012"/>
    </location>
</feature>
<dbReference type="WBParaSite" id="MhA1_Contig915.frz3.fgene1">
    <property type="protein sequence ID" value="MhA1_Contig915.frz3.fgene1"/>
    <property type="gene ID" value="MhA1_Contig915.frz3.fgene1"/>
</dbReference>
<dbReference type="SMART" id="SM00060">
    <property type="entry name" value="FN3"/>
    <property type="match status" value="29"/>
</dbReference>
<feature type="region of interest" description="Disordered" evidence="2">
    <location>
        <begin position="4472"/>
        <end position="4499"/>
    </location>
</feature>
<dbReference type="Pfam" id="PF00041">
    <property type="entry name" value="fn3"/>
    <property type="match status" value="18"/>
</dbReference>
<feature type="region of interest" description="Disordered" evidence="2">
    <location>
        <begin position="1465"/>
        <end position="1489"/>
    </location>
</feature>
<dbReference type="InterPro" id="IPR003961">
    <property type="entry name" value="FN3_dom"/>
</dbReference>
<feature type="domain" description="Fibronectin type-III" evidence="4">
    <location>
        <begin position="1819"/>
        <end position="1918"/>
    </location>
</feature>
<feature type="region of interest" description="Disordered" evidence="2">
    <location>
        <begin position="4289"/>
        <end position="4354"/>
    </location>
</feature>
<feature type="domain" description="Fibronectin type-III" evidence="4">
    <location>
        <begin position="167"/>
        <end position="259"/>
    </location>
</feature>
<accession>A0A1I8C2L6</accession>
<dbReference type="FunFam" id="2.60.40.10:FF:000028">
    <property type="entry name" value="Neuronal cell adhesion molecule"/>
    <property type="match status" value="2"/>
</dbReference>
<proteinExistence type="predicted"/>
<feature type="domain" description="Fibronectin type-III" evidence="4">
    <location>
        <begin position="2830"/>
        <end position="2934"/>
    </location>
</feature>
<evidence type="ECO:0000259" key="4">
    <source>
        <dbReference type="PROSITE" id="PS50853"/>
    </source>
</evidence>
<dbReference type="FunFam" id="2.60.40.10:FF:001900">
    <property type="entry name" value="Myotactin form B"/>
    <property type="match status" value="1"/>
</dbReference>
<feature type="region of interest" description="Disordered" evidence="2">
    <location>
        <begin position="2672"/>
        <end position="2697"/>
    </location>
</feature>
<feature type="domain" description="Fibronectin type-III" evidence="4">
    <location>
        <begin position="2431"/>
        <end position="2531"/>
    </location>
</feature>
<feature type="compositionally biased region" description="Basic and acidic residues" evidence="2">
    <location>
        <begin position="4480"/>
        <end position="4499"/>
    </location>
</feature>
<feature type="domain" description="Fibronectin type-III" evidence="4">
    <location>
        <begin position="2534"/>
        <end position="2627"/>
    </location>
</feature>
<dbReference type="SUPFAM" id="SSF49265">
    <property type="entry name" value="Fibronectin type III"/>
    <property type="match status" value="18"/>
</dbReference>
<feature type="domain" description="Fibronectin type-III" evidence="4">
    <location>
        <begin position="1274"/>
        <end position="1365"/>
    </location>
</feature>
<evidence type="ECO:0000313" key="5">
    <source>
        <dbReference type="Proteomes" id="UP000095281"/>
    </source>
</evidence>
<sequence>MAPTSAGHFSFLRWNNFYLQIFIFFLALFTTLNCSVDVIKFNARLSRSDSETLQQNQRHKRATTESLLTVEWEGIQSGDHPDSSIRGFIVEYRAERENQWNVHSGIIPYKGPNHQYRVQIPKLPTGISYFVRIKVLGAKGEVLVETPEIRARNEIVSIKCEPEEITSPNDIQIKEITKYSIAIIWQPPECGSIGEYQLELKGLNLQNFDIHRQTVSQPQASISGLISGTEYSLRIRAIDRARIIGPWSEELITVSTKGELPEQSSDAQLEYISDKEVRISWTPLDHPRLQHYEIVLTEIFDNSKQKNIKQNKEDEDDGQKVERTRISPTQTNTYFGDLKPDTEYKIGVLAYIDHEPVRLQRLTVKTNKENPIEIQQKPMIVQLENGEYEVFWKSQPDIQYDQYILEYKLGNETKFYLLTKKEETKQQKSFSFKTSKLVDAISVRLLFIGEKEEKKVVAKSEEQLVKHKSIGNSCERVATGEPKFLISEEEEKDEKIIITPETLKFKWEQVKCEGHIEGWEYLIWPAEDGNQPLEGSAPEFTSQSQVLLQGLEPSTDYRFKVRHRLPHGGHGPWSPTASGRTGITKEEEEKVEEGEALQNIYRLRIALVPPRSFLVWTPLPEHIKRIHRFKVSHKPTAPTLADGTSVEGPPEQFIACPPGIAQTGSDFCLDLRGLELGRQYSAEVLYQLDGPNGKWSKRGTPLFFILVDEEKEEKIKEEQLNIGQIRIEQMEGKPKSVIHWTADGPMLDQIRAYQIEIRGSPQQTWRPISGYIAAERPGQKQFRMEVDSYLLAGQAEIRLRALGSDGKPVVESRPIETGMHCEPITQSPKDATLTLEKGYLIIRWTFPSPKDLSEIERCRFHFLVGGVLNGAALQRTVDGNLRELKLDIERNQQQNIRLSVHAVNKLGAGPASIPVSVINGMERMTTTLPEKTPSLSANNQNQHKRFRRKICDPRTDFWCREESFNVNDGLPQEKALISTPTVSTSPEGSLQVQWRSKGPGRGVFGYRVLYRSPGGGWNPYGQIVPYTGDNEEYNLALTGLSPGVPYELKIQTLDRNSYVLFTSQDVRSSSTCLPPTQPPSQLAIDAPDARHVRVTWVPVVQSAWKCSGAKVELQIDEPHGKPPVFLDARQSSHTIRARTTNEAGHSAWSPSVSVSTLSSAQSLAEPVDGPFVSVVHGMPRISWKGREGTTTDPELVDHFIIEWRTRTEQRWNQLPQRIQFTGWQRPYNVDLDQLPAGHLYEVRIRALDHNLGTAFISGTVTVQAQVQCRPPHSAPRNLEITPLGPNQLRLSWHPLIETEWNCDQLWYVVKYSSTEQQGFRNLSSNDISTIFDSAPFTQWHFQIQAANPAGAGPWSSPLGGQTLGTAPGPVGDFSAQTLTPDAVQLSWRPPQIPNGQITGYEVGLEVTYQLISRGMCQNGMSAAGAAAGGGEQPATTLLSDKSSFTLQQLHPHSRYRIGVAARTDTGAGERVTREVQTDQSVPTAPPANFRVENIGENNAELSWHAPPCVHTNGDITEYEYEIAAADRLSAQIPRVTDVTRSTRVHLTGLVPSTSYSARVRAFTARGPGPWSPELRFQTRPSALREPMPQPRIYATGGNEAQLVWQTTQGQAGYWDKFACQWAPAGTQKYKEERVVPAYNPCSADLVRRYQLPPSTTQLQTHCTALPVRQDPSTLDYRVRAKPQGQPWTQWTPPQRPVVVQPPPPPPRPPPQPRPAIVDDCIQLLALHKQGGSANTLRFAWSVRPSDLLRCAAFIVSVTPRDGREPARQFRVDSSTNQYTADSLRPGTVYAVSVQPVVNERPCPGMTVDMTTDVEPLFQLDQRPRIVEERATSITIAWDVPSSIQCSSFIVEYRLETGLWQQMQQRVPCQPGRTPYTATVPGLPTNSAVDLRVRAISLQNQPSNPSPEVRGHTKCSPPDSPPHGLRLDSPTQNEVRLSWARLSKLSWNCDELQIDIGYRTADQPERILTVPADKVEHIFSSEPNTRWTVRLRATNQAGSSPWGPEQTLATRQGAPGHVLNMQLTPLSPNEIKVRWSPPTVQRGTIVGYDISYRLKHRLACPEEEPRDVSRDFVTIYNHKDTEYILTGLLPNSLYEVKVQARTTQLGPEETREGATFQQPPSAPPLNLQLTYALERSLSFQWEPVECSQRHGQIIAYEYEIVGQDDWAKLERQIANTSQQRVTIDGLTPYTKYVFRVRAYNEVGGGPATENLDVMTAKANAPLPPQDLVVTQEGVSWFTVSWLPPYPPYGPHDRYKLQYQLLSASPNDWKSIEIDSRSKELECPVPGPRLCYNITGLDQGQQYRVKVAAHIEGGNYGPFSQIVIANTLRVVPGAPASIDLIAKTDHSLHVGWKPPYDQLGQITQYRLSWQSLAHPDARRQSTMVDHPKMDHLIDGLEPETYYNISLSAGTPHGFGPEIWAQFRTDPFRTPSVLQAPILTPEGAHTIHVEWTGVVDTQNRVAGYIVESRTSDAPQWIESSGVVPHEPGRHQYRTRLDGLEPDTLYFVRIKVVDNRQRVSEASPEAHARTGCAPPTSPPTSVALHGSSDWRQVRVSWQPPNKQSWLCSTISYELEYHNGSAPARQADVPSGYTDHSLPSGPGTPWRVRVRTKNPAGVSPWSPEVELRTGGSPPGEVTDLRADATGPDSISTTWTPPESDDEITGYTLTYTLKSIGECGPSSASRPITRETTEPNLDLQGLLPDSTYDITVTAHTATQEGKRSKIVTVRTEEAPPTGHPKNLRVTSVTSTRAELLWNEIECELRHGRIIGYEYELDDLSGESQNTSEQSTARRVSLDGLIPFTEYRVRVRGKNSKGEGPFSEYVAFRTLPAAPPPPTDLRIEEQLAHALEISFLPPHPPNGILDQYRIRWTPHKKFNYRDQRVPAYQLECSTPQMRGRLCYRITGLEPEQEYEIQAAAHTEHGDWGDWSEPLITPTGIQIIPVLEAPLELDFVHSTSIGVRWRGLDEKNAEHIVGYILEYKSEDDTDWTEWNGVVRHRSRQPEYKATVKGLIESTEYFFRLKVVGKGDKRGGPGPELKAITKCGKPEQPPGNVRIESVDFQQVKIVWEPPEETTWKCDQVLFDSVPGTRWEAKMRTQTVEPGEEPKHSGWSNRAVLVTKAPPSEIFLKTNALGPTQGEAFWGLPAEYADWPWGVDLQYRLLQLGGCKKLDKSMTQPVILENVQDKHVLLDNLYPGSEYEVTVTLRQPPGYDRRIPPKKAVQRFKTEDQPPTGAPHKLRVESRQDTKLGFGWEPPECLEQNGEISQYEYELIGLEDWNQGTREGVSPRTRADIGELQPGSLYRFRVRAFTSAGPGPWSEPIDARTTGSEIGPPRDLTALKTADTFVELAWLPPHPETSPITAYRVRYGPSADTTRTQEIILRGDELTCSGYESSSAILTSGDRLCTTVTGLKQLSTYRFAVQAQASSGNWGPFTPDIFATTSAPLVGELFEGGNIKLLSAGHDNLKVKWTPPGILAPTIDRYELLIALAAPLETEKRYDTPGSQTDYHFKGLNPITLYNITVRGLQENKSKWTISGTFATTDKTEPTELDWLGPPTDLRLIEKSDTMLHVTWTPPDIFEPEYRDLLTHYRVTIAPVDEYTMKMGPRKNYTVMVPGNSIKFTELQPETIYNITVQGGTDIGYGQMIWGAWATLPTGKTWILRLKDRTPNTLTVEWEPIWGFSHRGYILTAKALHSIYPHIRVGGVKSFDVGPTATEFTITGLEPASTYNVTLTLKDQMDGAWGVYSTLPPGWYLPRNLKHCDQTPFATSLRLVLIFFSSLNWEPVEANMASEYQVRFIHLHSTRTLWKEEEPKFSKYLLCPKDPCSRHCYLVFNLEHNPDDYAFMVRAKVNGIWNNWKLAGRPTIADQPDVKERCCIVPPPYRVEQIGFEGTHWDVPIAPSPTDHNITRYYVVVDERDPPGDTNWTLLTDKVTAHRLHIPYYVAASYSTQTLESHTTVRIGNGSVIGGYLNYPLQKGKTYNYEIYTKWMMHGDQPVIGRQRPIPPWHRQDAQRAIVIFIPIVILLVVVIGCFWFKPCYRDRRYKNGQHEPLIKEKYERYEHTRGNFEDGYSQGYRAGRGGRRVEEDWRGRDEAFREGYAKGLRDTGDRGMSTSMANLAQRPTQRLGYSSGYMQGVFGDRITESLLKRLEEQYPDNEEFRTGYIDGFKDGVGGGRFEDSRRIQQSLTELTERLTTIEKTVEKGDEIHSTKIYHVYNQSPEMLAQGQQLVSELEELASGSKRSTLRRHYTPGDYLRYDEAGGDYNSLGRSRRSMSATALGRGGDAYAVLYDRERHHSGSIEGQDISATAGRSATTNATRHGQYRSRSELAGMGGTSPPRRYASQTLLDGARPGPTTSTLATTAHSRRDALFELQRELDSLASRSPASGGDFTTRQQIPARWDTAVSSGSSIVASAAQQQLLQQQRQQQQRNYEYEHQQSSAITTTHQWPEDLIEIVHEPMGHTLDRMRRFSTSLSNVERTESGAAAAAETEKVDHQEKYKRTYREVNK</sequence>
<dbReference type="PROSITE" id="PS50853">
    <property type="entry name" value="FN3"/>
    <property type="match status" value="24"/>
</dbReference>
<feature type="domain" description="Fibronectin type-III" evidence="4">
    <location>
        <begin position="3445"/>
        <end position="3537"/>
    </location>
</feature>
<feature type="domain" description="Fibronectin type-III" evidence="4">
    <location>
        <begin position="3326"/>
        <end position="3438"/>
    </location>
</feature>
<evidence type="ECO:0000256" key="2">
    <source>
        <dbReference type="SAM" id="MobiDB-lite"/>
    </source>
</evidence>
<feature type="region of interest" description="Disordered" evidence="2">
    <location>
        <begin position="3025"/>
        <end position="3048"/>
    </location>
</feature>
<evidence type="ECO:0000256" key="1">
    <source>
        <dbReference type="ARBA" id="ARBA00022737"/>
    </source>
</evidence>
<feature type="compositionally biased region" description="Low complexity" evidence="2">
    <location>
        <begin position="1682"/>
        <end position="1692"/>
    </location>
</feature>
<dbReference type="OMA" id="RARTKCS"/>
<keyword evidence="1" id="KW-0677">Repeat</keyword>
<dbReference type="Proteomes" id="UP000095281">
    <property type="component" value="Unplaced"/>
</dbReference>
<feature type="domain" description="Fibronectin type-III" evidence="4">
    <location>
        <begin position="976"/>
        <end position="1076"/>
    </location>
</feature>
<feature type="domain" description="Fibronectin type-III" evidence="4">
    <location>
        <begin position="2939"/>
        <end position="3041"/>
    </location>
</feature>
<protein>
    <submittedName>
        <fullName evidence="6">Fibronectin type-III domain-containing protein</fullName>
    </submittedName>
</protein>
<feature type="region of interest" description="Disordered" evidence="2">
    <location>
        <begin position="2577"/>
        <end position="2658"/>
    </location>
</feature>
<dbReference type="PANTHER" id="PTHR46708:SF2">
    <property type="entry name" value="FIBRONECTIN TYPE-III DOMAIN-CONTAINING PROTEIN"/>
    <property type="match status" value="1"/>
</dbReference>
<feature type="region of interest" description="Disordered" evidence="2">
    <location>
        <begin position="2514"/>
        <end position="2542"/>
    </location>
</feature>
<name>A0A1I8C2L6_MELHA</name>
<organism evidence="5 6">
    <name type="scientific">Meloidogyne hapla</name>
    <name type="common">Root-knot nematode worm</name>
    <dbReference type="NCBI Taxonomy" id="6305"/>
    <lineage>
        <taxon>Eukaryota</taxon>
        <taxon>Metazoa</taxon>
        <taxon>Ecdysozoa</taxon>
        <taxon>Nematoda</taxon>
        <taxon>Chromadorea</taxon>
        <taxon>Rhabditida</taxon>
        <taxon>Tylenchina</taxon>
        <taxon>Tylenchomorpha</taxon>
        <taxon>Tylenchoidea</taxon>
        <taxon>Meloidogynidae</taxon>
        <taxon>Meloidogyninae</taxon>
        <taxon>Meloidogyne</taxon>
    </lineage>
</organism>
<feature type="compositionally biased region" description="Polar residues" evidence="2">
    <location>
        <begin position="4296"/>
        <end position="4310"/>
    </location>
</feature>
<feature type="domain" description="Fibronectin type-III" evidence="4">
    <location>
        <begin position="3228"/>
        <end position="3323"/>
    </location>
</feature>
<dbReference type="PRINTS" id="PR00014">
    <property type="entry name" value="FNTYPEIII"/>
</dbReference>
<feature type="domain" description="Fibronectin type-III" evidence="4">
    <location>
        <begin position="3548"/>
        <end position="3649"/>
    </location>
</feature>
<feature type="domain" description="Fibronectin type-III" evidence="4">
    <location>
        <begin position="1369"/>
        <end position="1483"/>
    </location>
</feature>
<feature type="domain" description="Fibronectin type-III" evidence="4">
    <location>
        <begin position="2628"/>
        <end position="2728"/>
    </location>
</feature>
<feature type="domain" description="Fibronectin type-III" evidence="4">
    <location>
        <begin position="3650"/>
        <end position="3750"/>
    </location>
</feature>
<dbReference type="Gene3D" id="2.60.40.10">
    <property type="entry name" value="Immunoglobulins"/>
    <property type="match status" value="26"/>
</dbReference>
<feature type="domain" description="Fibronectin type-III" evidence="4">
    <location>
        <begin position="2222"/>
        <end position="2328"/>
    </location>
</feature>
<keyword evidence="5" id="KW-1185">Reference proteome</keyword>
<dbReference type="PANTHER" id="PTHR46708">
    <property type="entry name" value="TENASCIN"/>
    <property type="match status" value="1"/>
</dbReference>
<evidence type="ECO:0000256" key="3">
    <source>
        <dbReference type="SAM" id="Phobius"/>
    </source>
</evidence>
<evidence type="ECO:0000313" key="6">
    <source>
        <dbReference type="WBParaSite" id="MhA1_Contig915.frz3.fgene1"/>
    </source>
</evidence>
<feature type="domain" description="Fibronectin type-III" evidence="4">
    <location>
        <begin position="2733"/>
        <end position="2826"/>
    </location>
</feature>
<feature type="domain" description="Fibronectin type-III" evidence="4">
    <location>
        <begin position="489"/>
        <end position="584"/>
    </location>
</feature>
<dbReference type="CDD" id="cd00063">
    <property type="entry name" value="FN3"/>
    <property type="match status" value="26"/>
</dbReference>